<comment type="caution">
    <text evidence="1">The sequence shown here is derived from an EMBL/GenBank/DDBJ whole genome shotgun (WGS) entry which is preliminary data.</text>
</comment>
<name>L8XX56_9GAMM</name>
<dbReference type="OrthoDB" id="981968at2"/>
<evidence type="ECO:0000313" key="1">
    <source>
        <dbReference type="EMBL" id="ELV07394.1"/>
    </source>
</evidence>
<accession>L8XX56</accession>
<gene>
    <name evidence="1" type="ORF">F387_01814</name>
</gene>
<dbReference type="Proteomes" id="UP000011617">
    <property type="component" value="Unassembled WGS sequence"/>
</dbReference>
<proteinExistence type="predicted"/>
<keyword evidence="2" id="KW-1185">Reference proteome</keyword>
<organism evidence="1 2">
    <name type="scientific">Wohlfahrtiimonas chitiniclastica SH04</name>
    <dbReference type="NCBI Taxonomy" id="1261130"/>
    <lineage>
        <taxon>Bacteria</taxon>
        <taxon>Pseudomonadati</taxon>
        <taxon>Pseudomonadota</taxon>
        <taxon>Gammaproteobacteria</taxon>
        <taxon>Cardiobacteriales</taxon>
        <taxon>Ignatzschineriaceae</taxon>
        <taxon>Wohlfahrtiimonas</taxon>
    </lineage>
</organism>
<reference evidence="1 2" key="1">
    <citation type="journal article" date="2013" name="Genome Announc.">
        <title>Complete Genome Sequence of Wohlfahrtiimonas chitiniclastica Strain SH04, Isolated from Chrysomya megacephala Collected from Pudong International Airport in China.</title>
        <authorList>
            <person name="Cao X.M."/>
            <person name="Chen T."/>
            <person name="Xu L.Z."/>
            <person name="Yao L.S."/>
            <person name="Qi J."/>
            <person name="Zhang X.L."/>
            <person name="Yan Q.L."/>
            <person name="Deng Y.H."/>
            <person name="Guo T.Y."/>
            <person name="Wang J."/>
            <person name="Hu K.X."/>
            <person name="Xu B.L."/>
        </authorList>
    </citation>
    <scope>NUCLEOTIDE SEQUENCE [LARGE SCALE GENOMIC DNA]</scope>
    <source>
        <strain evidence="1 2">SH04</strain>
    </source>
</reference>
<dbReference type="HOGENOM" id="CLU_2048780_0_0_6"/>
<dbReference type="EMBL" id="AOBV01000013">
    <property type="protein sequence ID" value="ELV07394.1"/>
    <property type="molecule type" value="Genomic_DNA"/>
</dbReference>
<dbReference type="PATRIC" id="fig|1261130.3.peg.1752"/>
<sequence length="120" mass="13538">MLTKHSLMDSVNHMIANDITKIVLSKIHSKAVMYQFILEELDAAQHGNDEAVNFVKMSGIHFDEYNNALSNSYDEVDGPGGPQQTLSLAIMAEDWPMERKAKIRIQVVKNIINAYRACPF</sequence>
<dbReference type="RefSeq" id="WP_008316657.1">
    <property type="nucleotide sequence ID" value="NZ_KB372784.1"/>
</dbReference>
<protein>
    <submittedName>
        <fullName evidence="1">Uncharacterized protein</fullName>
    </submittedName>
</protein>
<dbReference type="AlphaFoldDB" id="L8XX56"/>
<evidence type="ECO:0000313" key="2">
    <source>
        <dbReference type="Proteomes" id="UP000011617"/>
    </source>
</evidence>